<dbReference type="InterPro" id="IPR003754">
    <property type="entry name" value="4pyrrol_synth_uPrphyn_synth"/>
</dbReference>
<dbReference type="Proteomes" id="UP000705230">
    <property type="component" value="Unassembled WGS sequence"/>
</dbReference>
<dbReference type="Gene3D" id="3.40.50.10090">
    <property type="match status" value="1"/>
</dbReference>
<comment type="caution">
    <text evidence="2">The sequence shown here is derived from an EMBL/GenBank/DDBJ whole genome shotgun (WGS) entry which is preliminary data.</text>
</comment>
<dbReference type="CDD" id="cd06578">
    <property type="entry name" value="HemD"/>
    <property type="match status" value="1"/>
</dbReference>
<protein>
    <submittedName>
        <fullName evidence="2">Uroporphyrinogen-III synthase</fullName>
    </submittedName>
</protein>
<accession>A0A937SHB5</accession>
<dbReference type="GO" id="GO:0033014">
    <property type="term" value="P:tetrapyrrole biosynthetic process"/>
    <property type="evidence" value="ECO:0007669"/>
    <property type="project" value="InterPro"/>
</dbReference>
<sequence length="236" mass="26466">MIINTRPKILSSKLNSLSYDKNLKVINAPLSSVESLTFNIDTINLKSRLQENGYYKNIIFTSQASAIFGLASLKEIDEMKSFNIFAVGPATKSVITKAGFNSLTPKEPSSKSLFSMIKKNYPGRNLLFCGENSNKFLQKKLEGVIDEIICYKLVYSKTNLDLIADGPKITLIYNFLTFLYMFESLDLAVIKNKVFVVASMGIKEKILEMTTDINLQICVAKDPSDNSMLERAKEII</sequence>
<dbReference type="InterPro" id="IPR036108">
    <property type="entry name" value="4pyrrol_syn_uPrphyn_synt_sf"/>
</dbReference>
<dbReference type="GO" id="GO:0004852">
    <property type="term" value="F:uroporphyrinogen-III synthase activity"/>
    <property type="evidence" value="ECO:0007669"/>
    <property type="project" value="InterPro"/>
</dbReference>
<dbReference type="EMBL" id="JADHSG010000007">
    <property type="protein sequence ID" value="MBL6903566.1"/>
    <property type="molecule type" value="Genomic_DNA"/>
</dbReference>
<dbReference type="AlphaFoldDB" id="A0A937SHB5"/>
<organism evidence="2 3">
    <name type="scientific">SAR86 cluster bacterium</name>
    <dbReference type="NCBI Taxonomy" id="2030880"/>
    <lineage>
        <taxon>Bacteria</taxon>
        <taxon>Pseudomonadati</taxon>
        <taxon>Pseudomonadota</taxon>
        <taxon>Gammaproteobacteria</taxon>
        <taxon>SAR86 cluster</taxon>
    </lineage>
</organism>
<gene>
    <name evidence="2" type="ORF">ISR29_05125</name>
</gene>
<feature type="domain" description="Tetrapyrrole biosynthesis uroporphyrinogen III synthase" evidence="1">
    <location>
        <begin position="23"/>
        <end position="159"/>
    </location>
</feature>
<evidence type="ECO:0000259" key="1">
    <source>
        <dbReference type="Pfam" id="PF02602"/>
    </source>
</evidence>
<proteinExistence type="predicted"/>
<name>A0A937SHB5_9GAMM</name>
<evidence type="ECO:0000313" key="2">
    <source>
        <dbReference type="EMBL" id="MBL6903566.1"/>
    </source>
</evidence>
<dbReference type="SUPFAM" id="SSF69618">
    <property type="entry name" value="HemD-like"/>
    <property type="match status" value="1"/>
</dbReference>
<dbReference type="Pfam" id="PF02602">
    <property type="entry name" value="HEM4"/>
    <property type="match status" value="1"/>
</dbReference>
<evidence type="ECO:0000313" key="3">
    <source>
        <dbReference type="Proteomes" id="UP000705230"/>
    </source>
</evidence>
<reference evidence="2" key="1">
    <citation type="submission" date="2020-10" db="EMBL/GenBank/DDBJ databases">
        <title>Microbiome of the Black Sea water column analyzed by genome centric metagenomics.</title>
        <authorList>
            <person name="Cabello-Yeves P.J."/>
            <person name="Callieri C."/>
            <person name="Picazo A."/>
            <person name="Mehrshad M."/>
            <person name="Haro-Moreno J.M."/>
            <person name="Roda-Garcia J."/>
            <person name="Dzembekova N."/>
            <person name="Slabakova V."/>
            <person name="Slabakova N."/>
            <person name="Moncheva S."/>
            <person name="Rodriguez-Valera F."/>
        </authorList>
    </citation>
    <scope>NUCLEOTIDE SEQUENCE</scope>
    <source>
        <strain evidence="2">BS30m-G43</strain>
    </source>
</reference>